<proteinExistence type="predicted"/>
<accession>A0A6A4SZV5</accession>
<dbReference type="EMBL" id="VEVO01000009">
    <property type="protein sequence ID" value="KAF0037350.1"/>
    <property type="molecule type" value="Genomic_DNA"/>
</dbReference>
<evidence type="ECO:0000313" key="2">
    <source>
        <dbReference type="EMBL" id="KAF0037350.1"/>
    </source>
</evidence>
<comment type="caution">
    <text evidence="2">The sequence shown here is derived from an EMBL/GenBank/DDBJ whole genome shotgun (WGS) entry which is preliminary data.</text>
</comment>
<reference evidence="2 3" key="1">
    <citation type="submission" date="2019-06" db="EMBL/GenBank/DDBJ databases">
        <title>Draft genomes of female and male turbot (Scophthalmus maximus).</title>
        <authorList>
            <person name="Xu H."/>
            <person name="Xu X.-W."/>
            <person name="Shao C."/>
            <person name="Chen S."/>
        </authorList>
    </citation>
    <scope>NUCLEOTIDE SEQUENCE [LARGE SCALE GENOMIC DNA]</scope>
    <source>
        <strain evidence="2">Ysfricsl-2016a</strain>
        <tissue evidence="2">Blood</tissue>
    </source>
</reference>
<evidence type="ECO:0000313" key="3">
    <source>
        <dbReference type="Proteomes" id="UP000438429"/>
    </source>
</evidence>
<dbReference type="AlphaFoldDB" id="A0A6A4SZV5"/>
<dbReference type="Proteomes" id="UP000438429">
    <property type="component" value="Unassembled WGS sequence"/>
</dbReference>
<gene>
    <name evidence="2" type="ORF">F2P81_010224</name>
</gene>
<protein>
    <submittedName>
        <fullName evidence="2">Uncharacterized protein</fullName>
    </submittedName>
</protein>
<name>A0A6A4SZV5_SCOMX</name>
<feature type="region of interest" description="Disordered" evidence="1">
    <location>
        <begin position="58"/>
        <end position="106"/>
    </location>
</feature>
<evidence type="ECO:0000256" key="1">
    <source>
        <dbReference type="SAM" id="MobiDB-lite"/>
    </source>
</evidence>
<organism evidence="2 3">
    <name type="scientific">Scophthalmus maximus</name>
    <name type="common">Turbot</name>
    <name type="synonym">Psetta maxima</name>
    <dbReference type="NCBI Taxonomy" id="52904"/>
    <lineage>
        <taxon>Eukaryota</taxon>
        <taxon>Metazoa</taxon>
        <taxon>Chordata</taxon>
        <taxon>Craniata</taxon>
        <taxon>Vertebrata</taxon>
        <taxon>Euteleostomi</taxon>
        <taxon>Actinopterygii</taxon>
        <taxon>Neopterygii</taxon>
        <taxon>Teleostei</taxon>
        <taxon>Neoteleostei</taxon>
        <taxon>Acanthomorphata</taxon>
        <taxon>Carangaria</taxon>
        <taxon>Pleuronectiformes</taxon>
        <taxon>Pleuronectoidei</taxon>
        <taxon>Scophthalmidae</taxon>
        <taxon>Scophthalmus</taxon>
    </lineage>
</organism>
<sequence>MNKPPAMKSDYRLIRVVQQQQQFERTPCCQALRSDPWIMIRFGCGCECLVRAQTPFVATASTNDGRPRKRRGRATRPLIGRAAERGRRRTTPPPPLLPPLLLQEPG</sequence>